<accession>A0ACB8UQG9</accession>
<comment type="caution">
    <text evidence="1">The sequence shown here is derived from an EMBL/GenBank/DDBJ whole genome shotgun (WGS) entry which is preliminary data.</text>
</comment>
<dbReference type="EMBL" id="JALBCA010000113">
    <property type="protein sequence ID" value="KAI2382663.1"/>
    <property type="molecule type" value="Genomic_DNA"/>
</dbReference>
<name>A0ACB8UQG9_9EURO</name>
<proteinExistence type="predicted"/>
<gene>
    <name evidence="1" type="primary">PIB2</name>
    <name evidence="1" type="ORF">LOY88_005810</name>
</gene>
<sequence length="238" mass="26249">MYFSNPHASLPGPIPPHGNPSPAHSASATPANNSPTSPRLQNSQLHHVQSQSRQLRPLKSPLYVPAVLRPTGRPAKFSPLTPPRSVHDVSDDINNTGVPPLLSRTSTIDSVRSQFSKIAEDEWLKFQNLGMVTGSPTREHWKNAQFHPGGIPSRACDLCWSEYCRWDQSRIDQLNQIQHDLASQLEQKRNDGAISTTVKDTDSDRASVSDASFISPAVGHQDTVMATSVPKDWSWSTF</sequence>
<protein>
    <submittedName>
        <fullName evidence="1">Zn finger protein</fullName>
    </submittedName>
</protein>
<evidence type="ECO:0000313" key="1">
    <source>
        <dbReference type="EMBL" id="KAI2382663.1"/>
    </source>
</evidence>
<reference evidence="1" key="1">
    <citation type="journal article" date="2022" name="bioRxiv">
        <title>Population genetic analysis of Ophidiomyces ophidiicola, the causative agent of snake fungal disease, indicates recent introductions to the USA.</title>
        <authorList>
            <person name="Ladner J.T."/>
            <person name="Palmer J.M."/>
            <person name="Ettinger C.L."/>
            <person name="Stajich J.E."/>
            <person name="Farrell T.M."/>
            <person name="Glorioso B.M."/>
            <person name="Lawson B."/>
            <person name="Price S.J."/>
            <person name="Stengle A.G."/>
            <person name="Grear D.A."/>
            <person name="Lorch J.M."/>
        </authorList>
    </citation>
    <scope>NUCLEOTIDE SEQUENCE</scope>
    <source>
        <strain evidence="1">NWHC 24266-5</strain>
    </source>
</reference>
<organism evidence="1">
    <name type="scientific">Ophidiomyces ophidiicola</name>
    <dbReference type="NCBI Taxonomy" id="1387563"/>
    <lineage>
        <taxon>Eukaryota</taxon>
        <taxon>Fungi</taxon>
        <taxon>Dikarya</taxon>
        <taxon>Ascomycota</taxon>
        <taxon>Pezizomycotina</taxon>
        <taxon>Eurotiomycetes</taxon>
        <taxon>Eurotiomycetidae</taxon>
        <taxon>Onygenales</taxon>
        <taxon>Onygenaceae</taxon>
        <taxon>Ophidiomyces</taxon>
    </lineage>
</organism>